<dbReference type="Pfam" id="PF01553">
    <property type="entry name" value="Acyltransferase"/>
    <property type="match status" value="1"/>
</dbReference>
<proteinExistence type="predicted"/>
<dbReference type="PATRIC" id="fig|455434.6.peg.363"/>
<name>A0A0H3BKB2_TREPS</name>
<comment type="pathway">
    <text evidence="1">Lipid metabolism.</text>
</comment>
<evidence type="ECO:0000259" key="4">
    <source>
        <dbReference type="SMART" id="SM00563"/>
    </source>
</evidence>
<keyword evidence="2" id="KW-0808">Transferase</keyword>
<dbReference type="Proteomes" id="UP000001202">
    <property type="component" value="Chromosome"/>
</dbReference>
<organism evidence="5 6">
    <name type="scientific">Treponema pallidum subsp. pallidum (strain SS14)</name>
    <dbReference type="NCBI Taxonomy" id="455434"/>
    <lineage>
        <taxon>Bacteria</taxon>
        <taxon>Pseudomonadati</taxon>
        <taxon>Spirochaetota</taxon>
        <taxon>Spirochaetia</taxon>
        <taxon>Spirochaetales</taxon>
        <taxon>Treponemataceae</taxon>
        <taxon>Treponema</taxon>
    </lineage>
</organism>
<protein>
    <submittedName>
        <fullName evidence="5">Possible lysophosphatidic acid acyltransferase</fullName>
    </submittedName>
</protein>
<reference evidence="5 6" key="1">
    <citation type="journal article" date="2008" name="BMC Microbiol.">
        <title>Complete genome sequence of Treponema pallidum ssp. pallidum strain SS14 determined with oligonucleotide arrays.</title>
        <authorList>
            <person name="Matejkova P."/>
            <person name="Strouhal M."/>
            <person name="Smajs D."/>
            <person name="Norris S.J."/>
            <person name="Palzkill T."/>
            <person name="Petrosino J.F."/>
            <person name="Sodergren E."/>
            <person name="Norton J.E."/>
            <person name="Singh J."/>
            <person name="Richmond T.A."/>
            <person name="Molla M.N."/>
            <person name="Albert T.J."/>
            <person name="Weinstock G.M."/>
        </authorList>
    </citation>
    <scope>NUCLEOTIDE SEQUENCE [LARGE SCALE GENOMIC DNA]</scope>
    <source>
        <strain evidence="5 6">SS14</strain>
    </source>
</reference>
<accession>A0A0H3BKB2</accession>
<dbReference type="PANTHER" id="PTHR10434:SF66">
    <property type="entry name" value="PHOSPHOLIPID_GLYCEROL ACYLTRANSFERASE DOMAIN-CONTAINING PROTEIN"/>
    <property type="match status" value="1"/>
</dbReference>
<evidence type="ECO:0000256" key="1">
    <source>
        <dbReference type="ARBA" id="ARBA00005189"/>
    </source>
</evidence>
<dbReference type="GO" id="GO:0003841">
    <property type="term" value="F:1-acylglycerol-3-phosphate O-acyltransferase activity"/>
    <property type="evidence" value="ECO:0007669"/>
    <property type="project" value="TreeGrafter"/>
</dbReference>
<evidence type="ECO:0000256" key="3">
    <source>
        <dbReference type="ARBA" id="ARBA00023315"/>
    </source>
</evidence>
<dbReference type="CDD" id="cd07989">
    <property type="entry name" value="LPLAT_AGPAT-like"/>
    <property type="match status" value="1"/>
</dbReference>
<dbReference type="KEGG" id="tpp:TPASS_0361"/>
<feature type="domain" description="Phospholipid/glycerol acyltransferase" evidence="4">
    <location>
        <begin position="88"/>
        <end position="210"/>
    </location>
</feature>
<dbReference type="AlphaFoldDB" id="A0A0H3BKB2"/>
<gene>
    <name evidence="5" type="ordered locus">TPASS_0361</name>
</gene>
<evidence type="ECO:0000313" key="5">
    <source>
        <dbReference type="EMBL" id="ACD70787.1"/>
    </source>
</evidence>
<dbReference type="InterPro" id="IPR002123">
    <property type="entry name" value="Plipid/glycerol_acylTrfase"/>
</dbReference>
<evidence type="ECO:0000256" key="2">
    <source>
        <dbReference type="ARBA" id="ARBA00022679"/>
    </source>
</evidence>
<dbReference type="EMBL" id="CP000805">
    <property type="protein sequence ID" value="ACD70787.1"/>
    <property type="molecule type" value="Genomic_DNA"/>
</dbReference>
<dbReference type="GO" id="GO:0006654">
    <property type="term" value="P:phosphatidic acid biosynthetic process"/>
    <property type="evidence" value="ECO:0007669"/>
    <property type="project" value="TreeGrafter"/>
</dbReference>
<dbReference type="PANTHER" id="PTHR10434">
    <property type="entry name" value="1-ACYL-SN-GLYCEROL-3-PHOSPHATE ACYLTRANSFERASE"/>
    <property type="match status" value="1"/>
</dbReference>
<keyword evidence="3 5" id="KW-0012">Acyltransferase</keyword>
<dbReference type="SUPFAM" id="SSF69593">
    <property type="entry name" value="Glycerol-3-phosphate (1)-acyltransferase"/>
    <property type="match status" value="1"/>
</dbReference>
<sequence length="282" mass="31700">MLPCAVVNQRRRSALMCGILSIVVSIAVLAPLAVANTLCYALYRPGCRWVNHAVSTWGARTIFAVLHTYGRLKFYSDYTHAEHLPTQYLVVSNHQSVLDTPALMRYFGYIDAPRLRFVAKRELARFVPLVSTMLKSGRHCLVDRHQSGAQAMQALETFTHHVMRERWLPVIFPEGTRSRNGALRIFHAAGFRALTARLPLPVVVCALDGGWNLRPLLKIGQKLKGSAYRVKVLGVYPAPHNKDEQLSLLREAKALIQAQLDVWRSETTCPQDECLTRASKDS</sequence>
<dbReference type="SMART" id="SM00563">
    <property type="entry name" value="PlsC"/>
    <property type="match status" value="1"/>
</dbReference>
<evidence type="ECO:0000313" key="6">
    <source>
        <dbReference type="Proteomes" id="UP000001202"/>
    </source>
</evidence>